<dbReference type="SUPFAM" id="SSF55729">
    <property type="entry name" value="Acyl-CoA N-acyltransferases (Nat)"/>
    <property type="match status" value="1"/>
</dbReference>
<dbReference type="PROSITE" id="PS51186">
    <property type="entry name" value="GNAT"/>
    <property type="match status" value="1"/>
</dbReference>
<dbReference type="InterPro" id="IPR016181">
    <property type="entry name" value="Acyl_CoA_acyltransferase"/>
</dbReference>
<name>A0A1H0JFQ0_9RHOB</name>
<dbReference type="Proteomes" id="UP000324252">
    <property type="component" value="Unassembled WGS sequence"/>
</dbReference>
<evidence type="ECO:0000313" key="2">
    <source>
        <dbReference type="EMBL" id="SHK10812.1"/>
    </source>
</evidence>
<protein>
    <submittedName>
        <fullName evidence="2">Ribosomal protein S18 acetylase RimI</fullName>
    </submittedName>
</protein>
<organism evidence="2 3">
    <name type="scientific">Lutimaribacter pacificus</name>
    <dbReference type="NCBI Taxonomy" id="391948"/>
    <lineage>
        <taxon>Bacteria</taxon>
        <taxon>Pseudomonadati</taxon>
        <taxon>Pseudomonadota</taxon>
        <taxon>Alphaproteobacteria</taxon>
        <taxon>Rhodobacterales</taxon>
        <taxon>Roseobacteraceae</taxon>
        <taxon>Lutimaribacter</taxon>
    </lineage>
</organism>
<dbReference type="GO" id="GO:0005840">
    <property type="term" value="C:ribosome"/>
    <property type="evidence" value="ECO:0007669"/>
    <property type="project" value="UniProtKB-KW"/>
</dbReference>
<dbReference type="InterPro" id="IPR000182">
    <property type="entry name" value="GNAT_dom"/>
</dbReference>
<proteinExistence type="predicted"/>
<dbReference type="Pfam" id="PF00583">
    <property type="entry name" value="Acetyltransf_1"/>
    <property type="match status" value="1"/>
</dbReference>
<feature type="domain" description="N-acetyltransferase" evidence="1">
    <location>
        <begin position="3"/>
        <end position="156"/>
    </location>
</feature>
<gene>
    <name evidence="2" type="ORF">SAMN05444142_103280</name>
</gene>
<evidence type="ECO:0000259" key="1">
    <source>
        <dbReference type="PROSITE" id="PS51186"/>
    </source>
</evidence>
<dbReference type="GO" id="GO:0016747">
    <property type="term" value="F:acyltransferase activity, transferring groups other than amino-acyl groups"/>
    <property type="evidence" value="ECO:0007669"/>
    <property type="project" value="InterPro"/>
</dbReference>
<dbReference type="EMBL" id="FQZZ01000003">
    <property type="protein sequence ID" value="SHK10812.1"/>
    <property type="molecule type" value="Genomic_DNA"/>
</dbReference>
<keyword evidence="3" id="KW-1185">Reference proteome</keyword>
<reference evidence="2 3" key="1">
    <citation type="submission" date="2016-11" db="EMBL/GenBank/DDBJ databases">
        <authorList>
            <person name="Varghese N."/>
            <person name="Submissions S."/>
        </authorList>
    </citation>
    <scope>NUCLEOTIDE SEQUENCE [LARGE SCALE GENOMIC DNA]</scope>
    <source>
        <strain evidence="2 3">DSM 29620</strain>
    </source>
</reference>
<keyword evidence="2" id="KW-0687">Ribonucleoprotein</keyword>
<dbReference type="RefSeq" id="WP_149788849.1">
    <property type="nucleotide sequence ID" value="NZ_FNIO01000005.1"/>
</dbReference>
<evidence type="ECO:0000313" key="3">
    <source>
        <dbReference type="Proteomes" id="UP000324252"/>
    </source>
</evidence>
<accession>A0A1H0JFQ0</accession>
<sequence>MSVTLAPLSRDDPGRVAHIRVHPDQVRFSGTVAQAFAADEAGVDFHAILEGPQPVGFFKIDRLYPETYPFAQPGELGLRAFMVDAGCQGRGLASAAIRALPAYLRRHYRDAPALVLTVNLANPAAIRAYLKGGFTDTGEIWPHGAAGPQQVMRLSL</sequence>
<dbReference type="AlphaFoldDB" id="A0A1H0JFQ0"/>
<dbReference type="Gene3D" id="3.40.630.30">
    <property type="match status" value="1"/>
</dbReference>
<keyword evidence="2" id="KW-0689">Ribosomal protein</keyword>
<dbReference type="OrthoDB" id="8304386at2"/>